<evidence type="ECO:0000313" key="2">
    <source>
        <dbReference type="EMBL" id="NUU27903.1"/>
    </source>
</evidence>
<name>A0A850DWT2_9MICO</name>
<dbReference type="InterPro" id="IPR013783">
    <property type="entry name" value="Ig-like_fold"/>
</dbReference>
<protein>
    <submittedName>
        <fullName evidence="2">IPT/TIG domain-containing protein</fullName>
    </submittedName>
</protein>
<proteinExistence type="predicted"/>
<gene>
    <name evidence="2" type="ORF">HP467_07225</name>
</gene>
<dbReference type="InterPro" id="IPR002909">
    <property type="entry name" value="IPT_dom"/>
</dbReference>
<accession>A0A850DWT2</accession>
<dbReference type="EMBL" id="JABMCG010000095">
    <property type="protein sequence ID" value="NUU27903.1"/>
    <property type="molecule type" value="Genomic_DNA"/>
</dbReference>
<dbReference type="GO" id="GO:0005975">
    <property type="term" value="P:carbohydrate metabolic process"/>
    <property type="evidence" value="ECO:0007669"/>
    <property type="project" value="UniProtKB-ARBA"/>
</dbReference>
<dbReference type="Gene3D" id="2.60.40.10">
    <property type="entry name" value="Immunoglobulins"/>
    <property type="match status" value="1"/>
</dbReference>
<comment type="caution">
    <text evidence="2">The sequence shown here is derived from an EMBL/GenBank/DDBJ whole genome shotgun (WGS) entry which is preliminary data.</text>
</comment>
<evidence type="ECO:0000313" key="3">
    <source>
        <dbReference type="Proteomes" id="UP000539146"/>
    </source>
</evidence>
<dbReference type="Proteomes" id="UP000539146">
    <property type="component" value="Unassembled WGS sequence"/>
</dbReference>
<organism evidence="2 3">
    <name type="scientific">Curtobacterium citreum</name>
    <dbReference type="NCBI Taxonomy" id="2036"/>
    <lineage>
        <taxon>Bacteria</taxon>
        <taxon>Bacillati</taxon>
        <taxon>Actinomycetota</taxon>
        <taxon>Actinomycetes</taxon>
        <taxon>Micrococcales</taxon>
        <taxon>Microbacteriaceae</taxon>
        <taxon>Curtobacterium</taxon>
    </lineage>
</organism>
<feature type="domain" description="IPT/TIG" evidence="1">
    <location>
        <begin position="42"/>
        <end position="111"/>
    </location>
</feature>
<dbReference type="AlphaFoldDB" id="A0A850DWT2"/>
<evidence type="ECO:0000259" key="1">
    <source>
        <dbReference type="Pfam" id="PF01833"/>
    </source>
</evidence>
<reference evidence="2 3" key="1">
    <citation type="submission" date="2020-05" db="EMBL/GenBank/DDBJ databases">
        <title>Genome Sequencing of Type Strains.</title>
        <authorList>
            <person name="Lemaire J.F."/>
            <person name="Inderbitzin P."/>
            <person name="Gregorio O.A."/>
            <person name="Collins S.B."/>
            <person name="Wespe N."/>
            <person name="Knight-Connoni V."/>
        </authorList>
    </citation>
    <scope>NUCLEOTIDE SEQUENCE [LARGE SCALE GENOMIC DNA]</scope>
    <source>
        <strain evidence="2 3">DSM 20512</strain>
    </source>
</reference>
<dbReference type="InterPro" id="IPR014756">
    <property type="entry name" value="Ig_E-set"/>
</dbReference>
<dbReference type="Pfam" id="PF01833">
    <property type="entry name" value="TIG"/>
    <property type="match status" value="1"/>
</dbReference>
<dbReference type="SUPFAM" id="SSF81296">
    <property type="entry name" value="E set domains"/>
    <property type="match status" value="1"/>
</dbReference>
<sequence>MVTWKRSNTGVKNLEQATVTFTGTDVPLNIGIQNPYQTLLKPVVTNVTPGGQGSGASVAIAGSSFTGATAVKFGATAATSFAVINDQLITAILPTGSAGSAPVTVTTAVDTSNAAPYTRAA</sequence>